<dbReference type="Pfam" id="PF13490">
    <property type="entry name" value="zf-HC2"/>
    <property type="match status" value="1"/>
</dbReference>
<dbReference type="STRING" id="1121421.SAMN02745123_03791"/>
<dbReference type="PANTHER" id="PTHR37461:SF1">
    <property type="entry name" value="ANTI-SIGMA-K FACTOR RSKA"/>
    <property type="match status" value="1"/>
</dbReference>
<dbReference type="GO" id="GO:0016989">
    <property type="term" value="F:sigma factor antagonist activity"/>
    <property type="evidence" value="ECO:0007669"/>
    <property type="project" value="TreeGrafter"/>
</dbReference>
<evidence type="ECO:0000256" key="8">
    <source>
        <dbReference type="SAM" id="MobiDB-lite"/>
    </source>
</evidence>
<comment type="similarity">
    <text evidence="5">Belongs to the zinc-associated anti-sigma factor (ZAS) superfamily. Anti-sigma-W factor family.</text>
</comment>
<dbReference type="RefSeq" id="WP_072917464.1">
    <property type="nucleotide sequence ID" value="NZ_FRAR01000035.1"/>
</dbReference>
<feature type="compositionally biased region" description="Polar residues" evidence="8">
    <location>
        <begin position="153"/>
        <end position="177"/>
    </location>
</feature>
<gene>
    <name evidence="12" type="ORF">SAMN02745123_03791</name>
</gene>
<dbReference type="EMBL" id="FRAR01000035">
    <property type="protein sequence ID" value="SHK97840.1"/>
    <property type="molecule type" value="Genomic_DNA"/>
</dbReference>
<name>A0A1M6WVN2_9FIRM</name>
<dbReference type="GO" id="GO:0006417">
    <property type="term" value="P:regulation of translation"/>
    <property type="evidence" value="ECO:0007669"/>
    <property type="project" value="TreeGrafter"/>
</dbReference>
<comment type="subcellular location">
    <subcellularLocation>
        <location evidence="1">Membrane</location>
        <topology evidence="1">Single-pass membrane protein</topology>
    </subcellularLocation>
</comment>
<evidence type="ECO:0000256" key="2">
    <source>
        <dbReference type="ARBA" id="ARBA00022692"/>
    </source>
</evidence>
<keyword evidence="2 9" id="KW-0812">Transmembrane</keyword>
<dbReference type="Proteomes" id="UP000183997">
    <property type="component" value="Unassembled WGS sequence"/>
</dbReference>
<dbReference type="InterPro" id="IPR027383">
    <property type="entry name" value="Znf_put"/>
</dbReference>
<dbReference type="InterPro" id="IPR041916">
    <property type="entry name" value="Anti_sigma_zinc_sf"/>
</dbReference>
<evidence type="ECO:0000259" key="10">
    <source>
        <dbReference type="Pfam" id="PF13490"/>
    </source>
</evidence>
<organism evidence="12 13">
    <name type="scientific">Desulforamulus aeronauticus DSM 10349</name>
    <dbReference type="NCBI Taxonomy" id="1121421"/>
    <lineage>
        <taxon>Bacteria</taxon>
        <taxon>Bacillati</taxon>
        <taxon>Bacillota</taxon>
        <taxon>Clostridia</taxon>
        <taxon>Eubacteriales</taxon>
        <taxon>Peptococcaceae</taxon>
        <taxon>Desulforamulus</taxon>
    </lineage>
</organism>
<dbReference type="InterPro" id="IPR051474">
    <property type="entry name" value="Anti-sigma-K/W_factor"/>
</dbReference>
<reference evidence="13" key="1">
    <citation type="submission" date="2016-11" db="EMBL/GenBank/DDBJ databases">
        <authorList>
            <person name="Varghese N."/>
            <person name="Submissions S."/>
        </authorList>
    </citation>
    <scope>NUCLEOTIDE SEQUENCE [LARGE SCALE GENOMIC DNA]</scope>
    <source>
        <strain evidence="13">DSM 10349</strain>
    </source>
</reference>
<keyword evidence="3 9" id="KW-1133">Transmembrane helix</keyword>
<evidence type="ECO:0000256" key="9">
    <source>
        <dbReference type="SAM" id="Phobius"/>
    </source>
</evidence>
<evidence type="ECO:0000256" key="7">
    <source>
        <dbReference type="SAM" id="Coils"/>
    </source>
</evidence>
<evidence type="ECO:0000256" key="3">
    <source>
        <dbReference type="ARBA" id="ARBA00022989"/>
    </source>
</evidence>
<evidence type="ECO:0000259" key="11">
    <source>
        <dbReference type="Pfam" id="PF14257"/>
    </source>
</evidence>
<dbReference type="PANTHER" id="PTHR37461">
    <property type="entry name" value="ANTI-SIGMA-K FACTOR RSKA"/>
    <property type="match status" value="1"/>
</dbReference>
<feature type="compositionally biased region" description="Basic and acidic residues" evidence="8">
    <location>
        <begin position="139"/>
        <end position="149"/>
    </location>
</feature>
<evidence type="ECO:0000256" key="4">
    <source>
        <dbReference type="ARBA" id="ARBA00023136"/>
    </source>
</evidence>
<dbReference type="InterPro" id="IPR025645">
    <property type="entry name" value="DUF4349"/>
</dbReference>
<feature type="transmembrane region" description="Helical" evidence="9">
    <location>
        <begin position="97"/>
        <end position="117"/>
    </location>
</feature>
<proteinExistence type="inferred from homology"/>
<evidence type="ECO:0000313" key="13">
    <source>
        <dbReference type="Proteomes" id="UP000183997"/>
    </source>
</evidence>
<dbReference type="AlphaFoldDB" id="A0A1M6WVN2"/>
<evidence type="ECO:0000256" key="1">
    <source>
        <dbReference type="ARBA" id="ARBA00004167"/>
    </source>
</evidence>
<dbReference type="OrthoDB" id="9808253at2"/>
<keyword evidence="7" id="KW-0175">Coiled coil</keyword>
<evidence type="ECO:0000256" key="6">
    <source>
        <dbReference type="ARBA" id="ARBA00024438"/>
    </source>
</evidence>
<feature type="region of interest" description="Disordered" evidence="8">
    <location>
        <begin position="136"/>
        <end position="190"/>
    </location>
</feature>
<accession>A0A1M6WVN2</accession>
<feature type="domain" description="DUF4349" evidence="11">
    <location>
        <begin position="216"/>
        <end position="355"/>
    </location>
</feature>
<dbReference type="GO" id="GO:0016020">
    <property type="term" value="C:membrane"/>
    <property type="evidence" value="ECO:0007669"/>
    <property type="project" value="UniProtKB-SubCell"/>
</dbReference>
<keyword evidence="4 9" id="KW-0472">Membrane</keyword>
<feature type="domain" description="Putative zinc-finger" evidence="10">
    <location>
        <begin position="3"/>
        <end position="36"/>
    </location>
</feature>
<protein>
    <recommendedName>
        <fullName evidence="6">Anti-sigma-W factor RsiW</fullName>
    </recommendedName>
</protein>
<evidence type="ECO:0000313" key="12">
    <source>
        <dbReference type="EMBL" id="SHK97840.1"/>
    </source>
</evidence>
<dbReference type="Pfam" id="PF14257">
    <property type="entry name" value="DUF4349"/>
    <property type="match status" value="1"/>
</dbReference>
<dbReference type="Gene3D" id="1.10.10.1320">
    <property type="entry name" value="Anti-sigma factor, zinc-finger domain"/>
    <property type="match status" value="1"/>
</dbReference>
<keyword evidence="13" id="KW-1185">Reference proteome</keyword>
<sequence>MRCQDVMELLSPYLDGALATEEREAVRLHVARCPKCSAELEELRACIGMLKELPLIAPPTGFRVGLMEKIDQLPSQQGSSKDKNIFDRVTGIARSSWYRVVAVAAVMAMAVGITSLWEKEGVQFLPLEQKPKGVVAVHEPQKASKEPPVVKEQQPSQVGQSSEPGASGSKSAVNSKGSGVKQPDPQQGNATVPVITEAVKKQVEGYVPKPSTGMAVVSASLRLDVVDIEAALKSVGSIALDNGGTYLGSQDSGSIGIKVPRQSFERVIGALQKLGGVLSYLPTEKDVSVQHQTAKAELERLKAEQGELQTKLTSEPSQELERQLADLNQALLKQIDTMKQLEDRTNHCLINITLQ</sequence>
<feature type="coiled-coil region" evidence="7">
    <location>
        <begin position="284"/>
        <end position="344"/>
    </location>
</feature>
<evidence type="ECO:0000256" key="5">
    <source>
        <dbReference type="ARBA" id="ARBA00024353"/>
    </source>
</evidence>